<reference evidence="2" key="2">
    <citation type="journal article" date="2015" name="Data Brief">
        <title>Shoot transcriptome of the giant reed, Arundo donax.</title>
        <authorList>
            <person name="Barrero R.A."/>
            <person name="Guerrero F.D."/>
            <person name="Moolhuijzen P."/>
            <person name="Goolsby J.A."/>
            <person name="Tidwell J."/>
            <person name="Bellgard S.E."/>
            <person name="Bellgard M.I."/>
        </authorList>
    </citation>
    <scope>NUCLEOTIDE SEQUENCE</scope>
    <source>
        <tissue evidence="2">Shoot tissue taken approximately 20 cm above the soil surface</tissue>
    </source>
</reference>
<dbReference type="EMBL" id="GBRH01160688">
    <property type="protein sequence ID" value="JAE37208.1"/>
    <property type="molecule type" value="Transcribed_RNA"/>
</dbReference>
<keyword evidence="1" id="KW-0732">Signal</keyword>
<organism evidence="2">
    <name type="scientific">Arundo donax</name>
    <name type="common">Giant reed</name>
    <name type="synonym">Donax arundinaceus</name>
    <dbReference type="NCBI Taxonomy" id="35708"/>
    <lineage>
        <taxon>Eukaryota</taxon>
        <taxon>Viridiplantae</taxon>
        <taxon>Streptophyta</taxon>
        <taxon>Embryophyta</taxon>
        <taxon>Tracheophyta</taxon>
        <taxon>Spermatophyta</taxon>
        <taxon>Magnoliopsida</taxon>
        <taxon>Liliopsida</taxon>
        <taxon>Poales</taxon>
        <taxon>Poaceae</taxon>
        <taxon>PACMAD clade</taxon>
        <taxon>Arundinoideae</taxon>
        <taxon>Arundineae</taxon>
        <taxon>Arundo</taxon>
    </lineage>
</organism>
<reference evidence="2" key="1">
    <citation type="submission" date="2014-09" db="EMBL/GenBank/DDBJ databases">
        <authorList>
            <person name="Magalhaes I.L.F."/>
            <person name="Oliveira U."/>
            <person name="Santos F.R."/>
            <person name="Vidigal T.H.D.A."/>
            <person name="Brescovit A.D."/>
            <person name="Santos A.J."/>
        </authorList>
    </citation>
    <scope>NUCLEOTIDE SEQUENCE</scope>
    <source>
        <tissue evidence="2">Shoot tissue taken approximately 20 cm above the soil surface</tissue>
    </source>
</reference>
<name>A0A0A9HWD6_ARUDO</name>
<feature type="chain" id="PRO_5002045471" description="Secreted protein" evidence="1">
    <location>
        <begin position="19"/>
        <end position="78"/>
    </location>
</feature>
<proteinExistence type="predicted"/>
<feature type="signal peptide" evidence="1">
    <location>
        <begin position="1"/>
        <end position="18"/>
    </location>
</feature>
<evidence type="ECO:0000256" key="1">
    <source>
        <dbReference type="SAM" id="SignalP"/>
    </source>
</evidence>
<dbReference type="AlphaFoldDB" id="A0A0A9HWD6"/>
<accession>A0A0A9HWD6</accession>
<evidence type="ECO:0000313" key="2">
    <source>
        <dbReference type="EMBL" id="JAE37208.1"/>
    </source>
</evidence>
<protein>
    <recommendedName>
        <fullName evidence="3">Secreted protein</fullName>
    </recommendedName>
</protein>
<evidence type="ECO:0008006" key="3">
    <source>
        <dbReference type="Google" id="ProtNLM"/>
    </source>
</evidence>
<sequence>MTVIYVCTCCFSLFVVLAFNFFCQNSSSHIPKHSSLPFINVVTTPNQIPSSLRFHQLSKCTSQYRCKPSRIEMYLMRE</sequence>